<proteinExistence type="predicted"/>
<evidence type="ECO:0000313" key="13">
    <source>
        <dbReference type="Ensembl" id="ENSCPBP00000018493.1"/>
    </source>
</evidence>
<accession>A0A8C3HHX3</accession>
<dbReference type="InterPro" id="IPR013106">
    <property type="entry name" value="Ig_V-set"/>
</dbReference>
<evidence type="ECO:0000256" key="11">
    <source>
        <dbReference type="ARBA" id="ARBA00043265"/>
    </source>
</evidence>
<feature type="domain" description="Ig-like" evidence="12">
    <location>
        <begin position="36"/>
        <end position="136"/>
    </location>
</feature>
<dbReference type="PANTHER" id="PTHR23266">
    <property type="entry name" value="IMMUNOGLOBULIN HEAVY CHAIN"/>
    <property type="match status" value="1"/>
</dbReference>
<dbReference type="Pfam" id="PF07686">
    <property type="entry name" value="V-set"/>
    <property type="match status" value="1"/>
</dbReference>
<evidence type="ECO:0000256" key="8">
    <source>
        <dbReference type="ARBA" id="ARBA00023136"/>
    </source>
</evidence>
<dbReference type="GO" id="GO:0019814">
    <property type="term" value="C:immunoglobulin complex"/>
    <property type="evidence" value="ECO:0007669"/>
    <property type="project" value="UniProtKB-KW"/>
</dbReference>
<dbReference type="GO" id="GO:0005886">
    <property type="term" value="C:plasma membrane"/>
    <property type="evidence" value="ECO:0007669"/>
    <property type="project" value="UniProtKB-SubCell"/>
</dbReference>
<dbReference type="InterPro" id="IPR036179">
    <property type="entry name" value="Ig-like_dom_sf"/>
</dbReference>
<dbReference type="InterPro" id="IPR007110">
    <property type="entry name" value="Ig-like_dom"/>
</dbReference>
<keyword evidence="14" id="KW-1185">Reference proteome</keyword>
<evidence type="ECO:0000256" key="5">
    <source>
        <dbReference type="ARBA" id="ARBA00022729"/>
    </source>
</evidence>
<dbReference type="Proteomes" id="UP000694380">
    <property type="component" value="Unplaced"/>
</dbReference>
<dbReference type="InterPro" id="IPR013783">
    <property type="entry name" value="Ig-like_fold"/>
</dbReference>
<evidence type="ECO:0000313" key="14">
    <source>
        <dbReference type="Proteomes" id="UP000694380"/>
    </source>
</evidence>
<sequence>WGWRSQKILKHSSCLSTGVWSQIQFVQSGAEIKKPGESVKLTCKPSAGYTFTSYYIQWLRHVPGKGLQWIGLISPNNGGTHYAQAFQGRFTITRDTSISTAYLQLGSLRTDDTATYYCARDTVTQTTSTTIQKTLSEGLQVSC</sequence>
<evidence type="ECO:0000256" key="4">
    <source>
        <dbReference type="ARBA" id="ARBA00022525"/>
    </source>
</evidence>
<dbReference type="SMART" id="SM00406">
    <property type="entry name" value="IGv"/>
    <property type="match status" value="1"/>
</dbReference>
<reference evidence="13" key="1">
    <citation type="submission" date="2025-08" db="UniProtKB">
        <authorList>
            <consortium name="Ensembl"/>
        </authorList>
    </citation>
    <scope>IDENTIFICATION</scope>
</reference>
<keyword evidence="8" id="KW-0472">Membrane</keyword>
<keyword evidence="4" id="KW-0964">Secreted</keyword>
<dbReference type="SMART" id="SM00409">
    <property type="entry name" value="IG"/>
    <property type="match status" value="1"/>
</dbReference>
<dbReference type="GeneTree" id="ENSGT00950000183013"/>
<dbReference type="InterPro" id="IPR050199">
    <property type="entry name" value="IgHV"/>
</dbReference>
<dbReference type="Gene3D" id="2.60.40.10">
    <property type="entry name" value="Immunoglobulins"/>
    <property type="match status" value="1"/>
</dbReference>
<evidence type="ECO:0000256" key="10">
    <source>
        <dbReference type="ARBA" id="ARBA00023319"/>
    </source>
</evidence>
<dbReference type="InterPro" id="IPR003599">
    <property type="entry name" value="Ig_sub"/>
</dbReference>
<dbReference type="PROSITE" id="PS50835">
    <property type="entry name" value="IG_LIKE"/>
    <property type="match status" value="1"/>
</dbReference>
<name>A0A8C3HHX3_CHRPI</name>
<evidence type="ECO:0000256" key="3">
    <source>
        <dbReference type="ARBA" id="ARBA00022475"/>
    </source>
</evidence>
<keyword evidence="10" id="KW-0393">Immunoglobulin domain</keyword>
<keyword evidence="3" id="KW-1003">Cell membrane</keyword>
<dbReference type="GO" id="GO:0005576">
    <property type="term" value="C:extracellular region"/>
    <property type="evidence" value="ECO:0007669"/>
    <property type="project" value="UniProtKB-SubCell"/>
</dbReference>
<evidence type="ECO:0000256" key="2">
    <source>
        <dbReference type="ARBA" id="ARBA00004613"/>
    </source>
</evidence>
<evidence type="ECO:0000256" key="7">
    <source>
        <dbReference type="ARBA" id="ARBA00023130"/>
    </source>
</evidence>
<evidence type="ECO:0000256" key="9">
    <source>
        <dbReference type="ARBA" id="ARBA00023157"/>
    </source>
</evidence>
<keyword evidence="9" id="KW-1015">Disulfide bond</keyword>
<dbReference type="FunFam" id="2.60.40.10:FF:001072">
    <property type="entry name" value="Immunoglobulin heavy variable V1-24"/>
    <property type="match status" value="1"/>
</dbReference>
<reference evidence="13" key="2">
    <citation type="submission" date="2025-09" db="UniProtKB">
        <authorList>
            <consortium name="Ensembl"/>
        </authorList>
    </citation>
    <scope>IDENTIFICATION</scope>
</reference>
<keyword evidence="5" id="KW-0732">Signal</keyword>
<keyword evidence="7" id="KW-1064">Adaptive immunity</keyword>
<dbReference type="Ensembl" id="ENSCPBT00000021824.1">
    <property type="protein sequence ID" value="ENSCPBP00000018493.1"/>
    <property type="gene ID" value="ENSCPBG00000013469.1"/>
</dbReference>
<evidence type="ECO:0000256" key="6">
    <source>
        <dbReference type="ARBA" id="ARBA00022859"/>
    </source>
</evidence>
<keyword evidence="11" id="KW-1280">Immunoglobulin</keyword>
<protein>
    <recommendedName>
        <fullName evidence="12">Ig-like domain-containing protein</fullName>
    </recommendedName>
</protein>
<evidence type="ECO:0000256" key="1">
    <source>
        <dbReference type="ARBA" id="ARBA00004236"/>
    </source>
</evidence>
<evidence type="ECO:0000259" key="12">
    <source>
        <dbReference type="PROSITE" id="PS50835"/>
    </source>
</evidence>
<organism evidence="13 14">
    <name type="scientific">Chrysemys picta bellii</name>
    <name type="common">Western painted turtle</name>
    <name type="synonym">Emys bellii</name>
    <dbReference type="NCBI Taxonomy" id="8478"/>
    <lineage>
        <taxon>Eukaryota</taxon>
        <taxon>Metazoa</taxon>
        <taxon>Chordata</taxon>
        <taxon>Craniata</taxon>
        <taxon>Vertebrata</taxon>
        <taxon>Euteleostomi</taxon>
        <taxon>Archelosauria</taxon>
        <taxon>Testudinata</taxon>
        <taxon>Testudines</taxon>
        <taxon>Cryptodira</taxon>
        <taxon>Durocryptodira</taxon>
        <taxon>Testudinoidea</taxon>
        <taxon>Emydidae</taxon>
        <taxon>Chrysemys</taxon>
    </lineage>
</organism>
<dbReference type="SUPFAM" id="SSF48726">
    <property type="entry name" value="Immunoglobulin"/>
    <property type="match status" value="1"/>
</dbReference>
<keyword evidence="6" id="KW-0391">Immunity</keyword>
<dbReference type="GO" id="GO:0002250">
    <property type="term" value="P:adaptive immune response"/>
    <property type="evidence" value="ECO:0007669"/>
    <property type="project" value="UniProtKB-KW"/>
</dbReference>
<dbReference type="AlphaFoldDB" id="A0A8C3HHX3"/>
<comment type="subcellular location">
    <subcellularLocation>
        <location evidence="1">Cell membrane</location>
    </subcellularLocation>
    <subcellularLocation>
        <location evidence="2">Secreted</location>
    </subcellularLocation>
</comment>